<accession>A0A0M2NHN6</accession>
<evidence type="ECO:0000313" key="1">
    <source>
        <dbReference type="EMBL" id="KKI50476.1"/>
    </source>
</evidence>
<organism evidence="1 2">
    <name type="scientific">Christensenella hongkongensis</name>
    <dbReference type="NCBI Taxonomy" id="270498"/>
    <lineage>
        <taxon>Bacteria</taxon>
        <taxon>Bacillati</taxon>
        <taxon>Bacillota</taxon>
        <taxon>Clostridia</taxon>
        <taxon>Christensenellales</taxon>
        <taxon>Christensenellaceae</taxon>
        <taxon>Christensenella</taxon>
    </lineage>
</organism>
<keyword evidence="2" id="KW-1185">Reference proteome</keyword>
<gene>
    <name evidence="1" type="ORF">CHK_2068</name>
</gene>
<evidence type="ECO:0000313" key="2">
    <source>
        <dbReference type="Proteomes" id="UP000034076"/>
    </source>
</evidence>
<name>A0A0M2NHN6_9FIRM</name>
<reference evidence="1 2" key="1">
    <citation type="submission" date="2015-04" db="EMBL/GenBank/DDBJ databases">
        <title>Draft genome sequence of bacteremic isolate Catabacter hongkongensis type strain HKU16T.</title>
        <authorList>
            <person name="Lau S.K."/>
            <person name="Teng J.L."/>
            <person name="Huang Y."/>
            <person name="Curreem S.O."/>
            <person name="Tsui S.K."/>
            <person name="Woo P.C."/>
        </authorList>
    </citation>
    <scope>NUCLEOTIDE SEQUENCE [LARGE SCALE GENOMIC DNA]</scope>
    <source>
        <strain evidence="1 2">HKU16</strain>
    </source>
</reference>
<dbReference type="AlphaFoldDB" id="A0A0M2NHN6"/>
<dbReference type="Proteomes" id="UP000034076">
    <property type="component" value="Unassembled WGS sequence"/>
</dbReference>
<dbReference type="EMBL" id="LAYJ01000111">
    <property type="protein sequence ID" value="KKI50476.1"/>
    <property type="molecule type" value="Genomic_DNA"/>
</dbReference>
<dbReference type="OrthoDB" id="2086998at2"/>
<comment type="caution">
    <text evidence="1">The sequence shown here is derived from an EMBL/GenBank/DDBJ whole genome shotgun (WGS) entry which is preliminary data.</text>
</comment>
<proteinExistence type="predicted"/>
<dbReference type="RefSeq" id="WP_046443919.1">
    <property type="nucleotide sequence ID" value="NZ_CAUERS010000010.1"/>
</dbReference>
<sequence>MLDDILDEEIRKNGIKLETYPFRADINALTVGKTILLNSSLDNTAQKNAVKAHELGHQNTCVINLLHAEKHIQNKYEYVADRWATLKVMPVEKLLQGYRMGLRTYEEFCDFLEIDQPFFLRGLSVFSNIYGNYCIKDGCLIRFDPLNIDIF</sequence>
<evidence type="ECO:0008006" key="3">
    <source>
        <dbReference type="Google" id="ProtNLM"/>
    </source>
</evidence>
<protein>
    <recommendedName>
        <fullName evidence="3">IrrE N-terminal-like domain-containing protein</fullName>
    </recommendedName>
</protein>